<dbReference type="AlphaFoldDB" id="A0A1F7TM26"/>
<dbReference type="Proteomes" id="UP000177885">
    <property type="component" value="Unassembled WGS sequence"/>
</dbReference>
<feature type="chain" id="PRO_5009532846" evidence="1">
    <location>
        <begin position="19"/>
        <end position="399"/>
    </location>
</feature>
<gene>
    <name evidence="2" type="ORF">A2856_00975</name>
</gene>
<evidence type="ECO:0000313" key="3">
    <source>
        <dbReference type="Proteomes" id="UP000177885"/>
    </source>
</evidence>
<keyword evidence="1" id="KW-0732">Signal</keyword>
<evidence type="ECO:0000313" key="2">
    <source>
        <dbReference type="EMBL" id="OGL67043.1"/>
    </source>
</evidence>
<name>A0A1F7TM26_9BACT</name>
<comment type="caution">
    <text evidence="2">The sequence shown here is derived from an EMBL/GenBank/DDBJ whole genome shotgun (WGS) entry which is preliminary data.</text>
</comment>
<sequence length="399" mass="43634">MSMALLALAWAVSGAWFARDSVSAAAPDGTTAMLRFEPRRRSWPLIERALGDIPLVSNRPMTIRDIEPFIQGEFAVFIGPDSHRSVAIRTQERLIPPGLLDSFGMTMQRVKPGVFHLSDRLESVHGMGRGRGWSMPAAVWSGKKKLGVAVFNDGTRATIYGNDRFLELRLPDTNLPTMDPTGGEAILAALATPLLPNTDISWISIPFNAIAVPFDGPDAQTITNWVSGIGSVILGHDGAFLFAINKENFGEDEPKDVIRLAAALQSPKAQTWELPDKSRAMEIVADPSRMTVQSSVLSGHELLTVPMDDGRSMHALTSVDTLLIGNDRSLIQSWIDKAGRNRKDPCLGNFLFARLPELLAAADAVQDGYRPTLLTDVSRQFRSVGMNNGWMHTSVTLCY</sequence>
<reference evidence="2 3" key="1">
    <citation type="journal article" date="2016" name="Nat. Commun.">
        <title>Thousands of microbial genomes shed light on interconnected biogeochemical processes in an aquifer system.</title>
        <authorList>
            <person name="Anantharaman K."/>
            <person name="Brown C.T."/>
            <person name="Hug L.A."/>
            <person name="Sharon I."/>
            <person name="Castelle C.J."/>
            <person name="Probst A.J."/>
            <person name="Thomas B.C."/>
            <person name="Singh A."/>
            <person name="Wilkins M.J."/>
            <person name="Karaoz U."/>
            <person name="Brodie E.L."/>
            <person name="Williams K.H."/>
            <person name="Hubbard S.S."/>
            <person name="Banfield J.F."/>
        </authorList>
    </citation>
    <scope>NUCLEOTIDE SEQUENCE [LARGE SCALE GENOMIC DNA]</scope>
</reference>
<evidence type="ECO:0000256" key="1">
    <source>
        <dbReference type="SAM" id="SignalP"/>
    </source>
</evidence>
<protein>
    <submittedName>
        <fullName evidence="2">Uncharacterized protein</fullName>
    </submittedName>
</protein>
<accession>A0A1F7TM26</accession>
<feature type="signal peptide" evidence="1">
    <location>
        <begin position="1"/>
        <end position="18"/>
    </location>
</feature>
<dbReference type="STRING" id="1802385.A2856_00975"/>
<dbReference type="EMBL" id="MGDT01000004">
    <property type="protein sequence ID" value="OGL67043.1"/>
    <property type="molecule type" value="Genomic_DNA"/>
</dbReference>
<organism evidence="2 3">
    <name type="scientific">Candidatus Uhrbacteria bacterium RIFCSPHIGHO2_01_FULL_63_20</name>
    <dbReference type="NCBI Taxonomy" id="1802385"/>
    <lineage>
        <taxon>Bacteria</taxon>
        <taxon>Candidatus Uhriibacteriota</taxon>
    </lineage>
</organism>
<proteinExistence type="predicted"/>